<sequence length="74" mass="8170">MIVVAVFSLPKIIKVILWRSSLVIPPTGANSVYNESASSDFLTDRMMHMNGQITLSIPLDSPIPRLVRDTKSSL</sequence>
<protein>
    <submittedName>
        <fullName evidence="1">Uncharacterized protein</fullName>
    </submittedName>
</protein>
<keyword evidence="2" id="KW-1185">Reference proteome</keyword>
<reference evidence="1 2" key="1">
    <citation type="submission" date="2016-10" db="EMBL/GenBank/DDBJ databases">
        <authorList>
            <person name="de Groot N.N."/>
        </authorList>
    </citation>
    <scope>NUCLEOTIDE SEQUENCE [LARGE SCALE GENOMIC DNA]</scope>
    <source>
        <strain evidence="1 2">DSM 45610</strain>
    </source>
</reference>
<dbReference type="EMBL" id="FNNQ01000020">
    <property type="protein sequence ID" value="SDX49307.1"/>
    <property type="molecule type" value="Genomic_DNA"/>
</dbReference>
<dbReference type="Proteomes" id="UP000198534">
    <property type="component" value="Unassembled WGS sequence"/>
</dbReference>
<evidence type="ECO:0000313" key="2">
    <source>
        <dbReference type="Proteomes" id="UP000198534"/>
    </source>
</evidence>
<organism evidence="1 2">
    <name type="scientific">Marininema mesophilum</name>
    <dbReference type="NCBI Taxonomy" id="1048340"/>
    <lineage>
        <taxon>Bacteria</taxon>
        <taxon>Bacillati</taxon>
        <taxon>Bacillota</taxon>
        <taxon>Bacilli</taxon>
        <taxon>Bacillales</taxon>
        <taxon>Thermoactinomycetaceae</taxon>
        <taxon>Marininema</taxon>
    </lineage>
</organism>
<name>A0A1H3C562_9BACL</name>
<dbReference type="AlphaFoldDB" id="A0A1H3C562"/>
<evidence type="ECO:0000313" key="1">
    <source>
        <dbReference type="EMBL" id="SDX49307.1"/>
    </source>
</evidence>
<accession>A0A1H3C562</accession>
<proteinExistence type="predicted"/>
<gene>
    <name evidence="1" type="ORF">SAMN05444487_12015</name>
</gene>